<keyword evidence="7" id="KW-0148">Chlorophyll</keyword>
<dbReference type="GO" id="GO:0016020">
    <property type="term" value="C:membrane"/>
    <property type="evidence" value="ECO:0007669"/>
    <property type="project" value="InterPro"/>
</dbReference>
<feature type="binding site" evidence="7">
    <location>
        <position position="94"/>
    </location>
    <ligand>
        <name>chlorophyll a</name>
        <dbReference type="ChEBI" id="CHEBI:58416"/>
        <label>1</label>
    </ligand>
</feature>
<evidence type="ECO:0000256" key="5">
    <source>
        <dbReference type="ARBA" id="ARBA00022531"/>
    </source>
</evidence>
<feature type="binding site" evidence="7">
    <location>
        <position position="196"/>
    </location>
    <ligand>
        <name>chlorophyll a</name>
        <dbReference type="ChEBI" id="CHEBI:58416"/>
        <label>1</label>
    </ligand>
</feature>
<evidence type="ECO:0008006" key="10">
    <source>
        <dbReference type="Google" id="ProtNLM"/>
    </source>
</evidence>
<keyword evidence="5" id="KW-0602">Photosynthesis</keyword>
<evidence type="ECO:0000256" key="8">
    <source>
        <dbReference type="SAM" id="Phobius"/>
    </source>
</evidence>
<dbReference type="PANTHER" id="PTHR21649">
    <property type="entry name" value="CHLOROPHYLL A/B BINDING PROTEIN"/>
    <property type="match status" value="1"/>
</dbReference>
<dbReference type="SUPFAM" id="SSF103511">
    <property type="entry name" value="Chlorophyll a-b binding protein"/>
    <property type="match status" value="1"/>
</dbReference>
<evidence type="ECO:0000256" key="7">
    <source>
        <dbReference type="PIRSR" id="PIRSR601344-1"/>
    </source>
</evidence>
<reference evidence="9" key="1">
    <citation type="submission" date="2021-01" db="EMBL/GenBank/DDBJ databases">
        <authorList>
            <person name="Corre E."/>
            <person name="Pelletier E."/>
            <person name="Niang G."/>
            <person name="Scheremetjew M."/>
            <person name="Finn R."/>
            <person name="Kale V."/>
            <person name="Holt S."/>
            <person name="Cochrane G."/>
            <person name="Meng A."/>
            <person name="Brown T."/>
            <person name="Cohen L."/>
        </authorList>
    </citation>
    <scope>NUCLEOTIDE SEQUENCE</scope>
    <source>
        <strain evidence="9">CCMP2877</strain>
    </source>
</reference>
<dbReference type="EMBL" id="HBGJ01046112">
    <property type="protein sequence ID" value="CAD9270563.1"/>
    <property type="molecule type" value="Transcribed_RNA"/>
</dbReference>
<evidence type="ECO:0000256" key="2">
    <source>
        <dbReference type="ARBA" id="ARBA00004229"/>
    </source>
</evidence>
<dbReference type="GO" id="GO:0009507">
    <property type="term" value="C:chloroplast"/>
    <property type="evidence" value="ECO:0007669"/>
    <property type="project" value="UniProtKB-SubCell"/>
</dbReference>
<sequence>MAGGAARAMHCGRVQAAAITLARRGCAIKTQHVLGSPPLTPTIAGPYSDADFDPMGWSNIEDFDWSGIVVPAWFNKEREGISTLYWMREAELKHGRICMLATLGWVATDLGFRFPGEAYSGISTLAAHDAMVKNGNMGFLLTVIFVIEILSGAAIYEAAKGSGRAPGDYGFDPLGLGRGNDAKKADYALKEIKNARCVPSTILDPNACKSSSHPPTSPSPPSFSSLAMLGFSGIVTQAALTGHSFPYQ</sequence>
<keyword evidence="7" id="KW-0157">Chromophore</keyword>
<proteinExistence type="inferred from homology"/>
<evidence type="ECO:0000256" key="6">
    <source>
        <dbReference type="ARBA" id="ARBA00022640"/>
    </source>
</evidence>
<keyword evidence="8" id="KW-0812">Transmembrane</keyword>
<dbReference type="Gene3D" id="1.10.3460.10">
    <property type="entry name" value="Chlorophyll a/b binding protein domain"/>
    <property type="match status" value="1"/>
</dbReference>
<feature type="binding site" evidence="7">
    <location>
        <position position="190"/>
    </location>
    <ligand>
        <name>chlorophyll a</name>
        <dbReference type="ChEBI" id="CHEBI:58416"/>
        <label>1</label>
    </ligand>
</feature>
<dbReference type="AlphaFoldDB" id="A0A7S1Y167"/>
<dbReference type="GO" id="GO:0016168">
    <property type="term" value="F:chlorophyll binding"/>
    <property type="evidence" value="ECO:0007669"/>
    <property type="project" value="UniProtKB-KW"/>
</dbReference>
<dbReference type="Pfam" id="PF00504">
    <property type="entry name" value="Chloroa_b-bind"/>
    <property type="match status" value="1"/>
</dbReference>
<dbReference type="GO" id="GO:0009765">
    <property type="term" value="P:photosynthesis, light harvesting"/>
    <property type="evidence" value="ECO:0007669"/>
    <property type="project" value="InterPro"/>
</dbReference>
<name>A0A7S1Y167_9STRA</name>
<evidence type="ECO:0000256" key="4">
    <source>
        <dbReference type="ARBA" id="ARBA00022528"/>
    </source>
</evidence>
<accession>A0A7S1Y167</accession>
<evidence type="ECO:0000313" key="9">
    <source>
        <dbReference type="EMBL" id="CAD9270563.1"/>
    </source>
</evidence>
<evidence type="ECO:0000256" key="1">
    <source>
        <dbReference type="ARBA" id="ARBA00004022"/>
    </source>
</evidence>
<feature type="transmembrane region" description="Helical" evidence="8">
    <location>
        <begin position="136"/>
        <end position="156"/>
    </location>
</feature>
<organism evidence="9">
    <name type="scientific">Phaeomonas parva</name>
    <dbReference type="NCBI Taxonomy" id="124430"/>
    <lineage>
        <taxon>Eukaryota</taxon>
        <taxon>Sar</taxon>
        <taxon>Stramenopiles</taxon>
        <taxon>Ochrophyta</taxon>
        <taxon>Pinguiophyceae</taxon>
        <taxon>Pinguiochrysidales</taxon>
        <taxon>Pinguiochrysidaceae</taxon>
        <taxon>Phaeomonas</taxon>
    </lineage>
</organism>
<evidence type="ECO:0000256" key="3">
    <source>
        <dbReference type="ARBA" id="ARBA00005933"/>
    </source>
</evidence>
<protein>
    <recommendedName>
        <fullName evidence="10">Chlorophyll a-b binding protein, chloroplastic</fullName>
    </recommendedName>
</protein>
<dbReference type="InterPro" id="IPR022796">
    <property type="entry name" value="Chloroa_b-bind"/>
</dbReference>
<keyword evidence="6" id="KW-0934">Plastid</keyword>
<comment type="subcellular location">
    <subcellularLocation>
        <location evidence="2">Plastid</location>
        <location evidence="2">Chloroplast</location>
    </subcellularLocation>
</comment>
<feature type="binding site" evidence="7">
    <location>
        <position position="194"/>
    </location>
    <ligand>
        <name>chlorophyll a</name>
        <dbReference type="ChEBI" id="CHEBI:58416"/>
        <label>1</label>
    </ligand>
</feature>
<feature type="binding site" evidence="7">
    <location>
        <position position="91"/>
    </location>
    <ligand>
        <name>chlorophyll a</name>
        <dbReference type="ChEBI" id="CHEBI:58416"/>
        <label>1</label>
    </ligand>
</feature>
<keyword evidence="8" id="KW-0472">Membrane</keyword>
<gene>
    <name evidence="9" type="ORF">PPAR1163_LOCUS29002</name>
</gene>
<comment type="similarity">
    <text evidence="3">Belongs to the fucoxanthin chlorophyll protein family.</text>
</comment>
<keyword evidence="4" id="KW-0150">Chloroplast</keyword>
<dbReference type="InterPro" id="IPR001344">
    <property type="entry name" value="Chloro_AB-bd_pln"/>
</dbReference>
<keyword evidence="8" id="KW-1133">Transmembrane helix</keyword>
<feature type="binding site" evidence="7">
    <location>
        <position position="191"/>
    </location>
    <ligand>
        <name>chlorophyll a</name>
        <dbReference type="ChEBI" id="CHEBI:58416"/>
        <label>1</label>
    </ligand>
</feature>
<comment type="function">
    <text evidence="1">The light-harvesting complex (LHC) functions as a light receptor, it captures and delivers excitation energy to photosystems with which it is closely associated. Energy is transferred from the carotenoid and chlorophyll C (or B) to chlorophyll A and the photosynthetic reaction centers where it is used to synthesize ATP and reducing power.</text>
</comment>
<feature type="binding site" description="axial binding residue" evidence="7">
    <location>
        <position position="96"/>
    </location>
    <ligand>
        <name>chlorophyll b</name>
        <dbReference type="ChEBI" id="CHEBI:61721"/>
        <label>1</label>
    </ligand>
    <ligandPart>
        <name>Mg</name>
        <dbReference type="ChEBI" id="CHEBI:25107"/>
    </ligandPart>
</feature>
<feature type="binding site" description="axial binding residue" evidence="7">
    <location>
        <position position="157"/>
    </location>
    <ligand>
        <name>chlorophyll b</name>
        <dbReference type="ChEBI" id="CHEBI:61721"/>
        <label>1</label>
    </ligand>
    <ligandPart>
        <name>Mg</name>
        <dbReference type="ChEBI" id="CHEBI:25107"/>
    </ligandPart>
</feature>